<evidence type="ECO:0000259" key="1">
    <source>
        <dbReference type="Pfam" id="PF06883"/>
    </source>
</evidence>
<reference evidence="2 3" key="1">
    <citation type="submission" date="2013-11" db="EMBL/GenBank/DDBJ databases">
        <title>Genome sequencing of Stegodyphus mimosarum.</title>
        <authorList>
            <person name="Bechsgaard J."/>
        </authorList>
    </citation>
    <scope>NUCLEOTIDE SEQUENCE [LARGE SCALE GENOMIC DNA]</scope>
</reference>
<protein>
    <submittedName>
        <fullName evidence="2">DNA-directed RNA polymerase I subunit RPA2</fullName>
    </submittedName>
</protein>
<dbReference type="Proteomes" id="UP000054359">
    <property type="component" value="Unassembled WGS sequence"/>
</dbReference>
<dbReference type="SUPFAM" id="SSF64484">
    <property type="entry name" value="beta and beta-prime subunits of DNA dependent RNA-polymerase"/>
    <property type="match status" value="1"/>
</dbReference>
<dbReference type="EMBL" id="KK115425">
    <property type="protein sequence ID" value="KFM65096.1"/>
    <property type="molecule type" value="Genomic_DNA"/>
</dbReference>
<dbReference type="AlphaFoldDB" id="A0A087TJ07"/>
<dbReference type="STRING" id="407821.A0A087TJ07"/>
<keyword evidence="2" id="KW-0240">DNA-directed RNA polymerase</keyword>
<keyword evidence="2" id="KW-0804">Transcription</keyword>
<feature type="domain" description="DNA-directed RNA polymerase I subunit RPA2" evidence="1">
    <location>
        <begin position="28"/>
        <end position="85"/>
    </location>
</feature>
<dbReference type="Pfam" id="PF06883">
    <property type="entry name" value="RNA_pol_Rpa2_4"/>
    <property type="match status" value="1"/>
</dbReference>
<accession>A0A087TJ07</accession>
<dbReference type="Gene3D" id="3.90.1070.20">
    <property type="match status" value="1"/>
</dbReference>
<feature type="non-terminal residue" evidence="2">
    <location>
        <position position="141"/>
    </location>
</feature>
<gene>
    <name evidence="2" type="ORF">X975_23704</name>
</gene>
<dbReference type="GO" id="GO:0006351">
    <property type="term" value="P:DNA-templated transcription"/>
    <property type="evidence" value="ECO:0007669"/>
    <property type="project" value="InterPro"/>
</dbReference>
<dbReference type="GO" id="GO:0003899">
    <property type="term" value="F:DNA-directed RNA polymerase activity"/>
    <property type="evidence" value="ECO:0007669"/>
    <property type="project" value="InterPro"/>
</dbReference>
<keyword evidence="3" id="KW-1185">Reference proteome</keyword>
<evidence type="ECO:0000313" key="2">
    <source>
        <dbReference type="EMBL" id="KFM65096.1"/>
    </source>
</evidence>
<proteinExistence type="predicted"/>
<dbReference type="OrthoDB" id="10248617at2759"/>
<dbReference type="InterPro" id="IPR009674">
    <property type="entry name" value="Rpa2_dom_4"/>
</dbReference>
<sequence>MGIIPFCDPILETKLPRYAVYIDGIIFGFVDATYAQKFVAHLRHKRSNRNNMFPVRTEIVYIEKREPQFHFPGVYLFSSPCRMVRKIKNRLSLEKEYIGTLEQMFVNIAIQEKENSVYTEGKYTDILSIAAALIPFSEYNP</sequence>
<organism evidence="2 3">
    <name type="scientific">Stegodyphus mimosarum</name>
    <name type="common">African social velvet spider</name>
    <dbReference type="NCBI Taxonomy" id="407821"/>
    <lineage>
        <taxon>Eukaryota</taxon>
        <taxon>Metazoa</taxon>
        <taxon>Ecdysozoa</taxon>
        <taxon>Arthropoda</taxon>
        <taxon>Chelicerata</taxon>
        <taxon>Arachnida</taxon>
        <taxon>Araneae</taxon>
        <taxon>Araneomorphae</taxon>
        <taxon>Entelegynae</taxon>
        <taxon>Eresoidea</taxon>
        <taxon>Eresidae</taxon>
        <taxon>Stegodyphus</taxon>
    </lineage>
</organism>
<name>A0A087TJ07_STEMI</name>
<dbReference type="GO" id="GO:0005634">
    <property type="term" value="C:nucleus"/>
    <property type="evidence" value="ECO:0007669"/>
    <property type="project" value="InterPro"/>
</dbReference>
<dbReference type="GO" id="GO:0000428">
    <property type="term" value="C:DNA-directed RNA polymerase complex"/>
    <property type="evidence" value="ECO:0007669"/>
    <property type="project" value="UniProtKB-KW"/>
</dbReference>
<evidence type="ECO:0000313" key="3">
    <source>
        <dbReference type="Proteomes" id="UP000054359"/>
    </source>
</evidence>